<dbReference type="InterPro" id="IPR040449">
    <property type="entry name" value="Peptidase_S66_N"/>
</dbReference>
<organism evidence="9 10">
    <name type="scientific">Pseudarcicella hirudinis</name>
    <dbReference type="NCBI Taxonomy" id="1079859"/>
    <lineage>
        <taxon>Bacteria</taxon>
        <taxon>Pseudomonadati</taxon>
        <taxon>Bacteroidota</taxon>
        <taxon>Cytophagia</taxon>
        <taxon>Cytophagales</taxon>
        <taxon>Flectobacillaceae</taxon>
        <taxon>Pseudarcicella</taxon>
    </lineage>
</organism>
<evidence type="ECO:0000256" key="5">
    <source>
        <dbReference type="ARBA" id="ARBA00022825"/>
    </source>
</evidence>
<name>A0A1I5QCS7_9BACT</name>
<dbReference type="InterPro" id="IPR027461">
    <property type="entry name" value="Carboxypeptidase_A_C_sf"/>
</dbReference>
<dbReference type="PIRSF" id="PIRSF028757">
    <property type="entry name" value="LD-carboxypeptidase"/>
    <property type="match status" value="1"/>
</dbReference>
<evidence type="ECO:0000313" key="10">
    <source>
        <dbReference type="Proteomes" id="UP000199306"/>
    </source>
</evidence>
<dbReference type="OrthoDB" id="9807329at2"/>
<dbReference type="EMBL" id="FOXH01000003">
    <property type="protein sequence ID" value="SFP44099.1"/>
    <property type="molecule type" value="Genomic_DNA"/>
</dbReference>
<evidence type="ECO:0000256" key="4">
    <source>
        <dbReference type="ARBA" id="ARBA00022801"/>
    </source>
</evidence>
<feature type="domain" description="LD-carboxypeptidase C-terminal" evidence="8">
    <location>
        <begin position="172"/>
        <end position="287"/>
    </location>
</feature>
<dbReference type="GO" id="GO:0004180">
    <property type="term" value="F:carboxypeptidase activity"/>
    <property type="evidence" value="ECO:0007669"/>
    <property type="project" value="UniProtKB-KW"/>
</dbReference>
<accession>A0A1I5QCS7</accession>
<evidence type="ECO:0000259" key="7">
    <source>
        <dbReference type="Pfam" id="PF02016"/>
    </source>
</evidence>
<dbReference type="SUPFAM" id="SSF141986">
    <property type="entry name" value="LD-carboxypeptidase A C-terminal domain-like"/>
    <property type="match status" value="1"/>
</dbReference>
<keyword evidence="5" id="KW-0720">Serine protease</keyword>
<dbReference type="GO" id="GO:0006508">
    <property type="term" value="P:proteolysis"/>
    <property type="evidence" value="ECO:0007669"/>
    <property type="project" value="UniProtKB-KW"/>
</dbReference>
<dbReference type="PANTHER" id="PTHR30237">
    <property type="entry name" value="MURAMOYLTETRAPEPTIDE CARBOXYPEPTIDASE"/>
    <property type="match status" value="1"/>
</dbReference>
<evidence type="ECO:0000256" key="2">
    <source>
        <dbReference type="ARBA" id="ARBA00022645"/>
    </source>
</evidence>
<gene>
    <name evidence="9" type="ORF">SAMN04515674_103130</name>
</gene>
<protein>
    <submittedName>
        <fullName evidence="9">Muramoyltetrapeptide carboxypeptidase</fullName>
    </submittedName>
</protein>
<dbReference type="Pfam" id="PF02016">
    <property type="entry name" value="Peptidase_S66"/>
    <property type="match status" value="1"/>
</dbReference>
<evidence type="ECO:0000256" key="3">
    <source>
        <dbReference type="ARBA" id="ARBA00022670"/>
    </source>
</evidence>
<dbReference type="Gene3D" id="3.40.50.10740">
    <property type="entry name" value="Class I glutamine amidotransferase-like"/>
    <property type="match status" value="1"/>
</dbReference>
<sequence length="312" mass="34822">MIQPKNLQKGDTVGLIAMAWEVDMELLKPSIQTLESWGLNVVFGESLISKYHQFAGPDEVRAGDFQKMLDDKSISAIFSVRGGYGSTRILDRLDFKKFKANPKWVIGFSDITAVHCHLHNFAVESIHGPMPKIFMQEGGEEALESLRKLLFGEPFIYQVASNPMNRTGEVSGLIVGGNLAMLSHVIGSNSDISTDGKLLFLEDVGEYLYAVDRMMIQLKRSGKLRGLKGLIVGQFTELKDNETPFGKTANEIIEDTISEYDFPVCYDFPVGHVPNNLAIPFGRKVNLSITEQEVKLTDVSSEPVTFFTKFRF</sequence>
<feature type="active site" description="Charge relay system" evidence="6">
    <location>
        <position position="202"/>
    </location>
</feature>
<dbReference type="SUPFAM" id="SSF52317">
    <property type="entry name" value="Class I glutamine amidotransferase-like"/>
    <property type="match status" value="1"/>
</dbReference>
<dbReference type="InterPro" id="IPR003507">
    <property type="entry name" value="S66_fam"/>
</dbReference>
<dbReference type="InterPro" id="IPR027478">
    <property type="entry name" value="LdcA_N"/>
</dbReference>
<dbReference type="InterPro" id="IPR029062">
    <property type="entry name" value="Class_I_gatase-like"/>
</dbReference>
<dbReference type="InterPro" id="IPR040921">
    <property type="entry name" value="Peptidase_S66C"/>
</dbReference>
<dbReference type="PANTHER" id="PTHR30237:SF2">
    <property type="entry name" value="MUREIN TETRAPEPTIDE CARBOXYPEPTIDASE"/>
    <property type="match status" value="1"/>
</dbReference>
<feature type="active site" description="Charge relay system" evidence="6">
    <location>
        <position position="272"/>
    </location>
</feature>
<proteinExistence type="inferred from homology"/>
<dbReference type="AlphaFoldDB" id="A0A1I5QCS7"/>
<dbReference type="STRING" id="1079859.SAMN04515674_103130"/>
<dbReference type="RefSeq" id="WP_092014041.1">
    <property type="nucleotide sequence ID" value="NZ_FOXH01000003.1"/>
</dbReference>
<evidence type="ECO:0000256" key="6">
    <source>
        <dbReference type="PIRSR" id="PIRSR028757-1"/>
    </source>
</evidence>
<comment type="similarity">
    <text evidence="1">Belongs to the peptidase S66 family.</text>
</comment>
<evidence type="ECO:0000256" key="1">
    <source>
        <dbReference type="ARBA" id="ARBA00010233"/>
    </source>
</evidence>
<feature type="active site" description="Nucleophile" evidence="6">
    <location>
        <position position="109"/>
    </location>
</feature>
<dbReference type="Gene3D" id="3.50.30.60">
    <property type="entry name" value="LD-carboxypeptidase A C-terminal domain-like"/>
    <property type="match status" value="1"/>
</dbReference>
<reference evidence="9 10" key="1">
    <citation type="submission" date="2016-10" db="EMBL/GenBank/DDBJ databases">
        <authorList>
            <person name="de Groot N.N."/>
        </authorList>
    </citation>
    <scope>NUCLEOTIDE SEQUENCE [LARGE SCALE GENOMIC DNA]</scope>
    <source>
        <strain evidence="10">E92,LMG 26720,CCM 7988</strain>
    </source>
</reference>
<evidence type="ECO:0000313" key="9">
    <source>
        <dbReference type="EMBL" id="SFP44099.1"/>
    </source>
</evidence>
<keyword evidence="2 9" id="KW-0121">Carboxypeptidase</keyword>
<keyword evidence="4" id="KW-0378">Hydrolase</keyword>
<dbReference type="CDD" id="cd07025">
    <property type="entry name" value="Peptidase_S66"/>
    <property type="match status" value="1"/>
</dbReference>
<dbReference type="Pfam" id="PF17676">
    <property type="entry name" value="Peptidase_S66C"/>
    <property type="match status" value="1"/>
</dbReference>
<dbReference type="GO" id="GO:0008236">
    <property type="term" value="F:serine-type peptidase activity"/>
    <property type="evidence" value="ECO:0007669"/>
    <property type="project" value="UniProtKB-KW"/>
</dbReference>
<evidence type="ECO:0000259" key="8">
    <source>
        <dbReference type="Pfam" id="PF17676"/>
    </source>
</evidence>
<keyword evidence="10" id="KW-1185">Reference proteome</keyword>
<feature type="domain" description="LD-carboxypeptidase N-terminal" evidence="7">
    <location>
        <begin position="13"/>
        <end position="128"/>
    </location>
</feature>
<keyword evidence="3" id="KW-0645">Protease</keyword>
<dbReference type="Proteomes" id="UP000199306">
    <property type="component" value="Unassembled WGS sequence"/>
</dbReference>